<dbReference type="Gene3D" id="3.80.30.20">
    <property type="entry name" value="tm_1862 like domain"/>
    <property type="match status" value="1"/>
</dbReference>
<keyword evidence="3" id="KW-0949">S-adenosyl-L-methionine</keyword>
<comment type="cofactor">
    <cofactor evidence="1">
        <name>[4Fe-4S] cluster</name>
        <dbReference type="ChEBI" id="CHEBI:49883"/>
    </cofactor>
</comment>
<dbReference type="AlphaFoldDB" id="A0A3A4R570"/>
<dbReference type="Pfam" id="PF16199">
    <property type="entry name" value="Radical_SAM_C"/>
    <property type="match status" value="1"/>
</dbReference>
<dbReference type="InterPro" id="IPR023404">
    <property type="entry name" value="rSAM_horseshoe"/>
</dbReference>
<keyword evidence="6" id="KW-0411">Iron-sulfur</keyword>
<dbReference type="GO" id="GO:0046872">
    <property type="term" value="F:metal ion binding"/>
    <property type="evidence" value="ECO:0007669"/>
    <property type="project" value="UniProtKB-KW"/>
</dbReference>
<organism evidence="8 9">
    <name type="scientific">Candidatus Auribacter fodinae</name>
    <dbReference type="NCBI Taxonomy" id="2093366"/>
    <lineage>
        <taxon>Bacteria</taxon>
        <taxon>Pseudomonadati</taxon>
        <taxon>Candidatus Auribacterota</taxon>
        <taxon>Candidatus Auribacteria</taxon>
        <taxon>Candidatus Auribacterales</taxon>
        <taxon>Candidatus Auribacteraceae</taxon>
        <taxon>Candidatus Auribacter</taxon>
    </lineage>
</organism>
<dbReference type="SFLD" id="SFLDG01086">
    <property type="entry name" value="elongater_protein-like"/>
    <property type="match status" value="1"/>
</dbReference>
<reference evidence="8 9" key="1">
    <citation type="journal article" date="2017" name="ISME J.">
        <title>Energy and carbon metabolisms in a deep terrestrial subsurface fluid microbial community.</title>
        <authorList>
            <person name="Momper L."/>
            <person name="Jungbluth S.P."/>
            <person name="Lee M.D."/>
            <person name="Amend J.P."/>
        </authorList>
    </citation>
    <scope>NUCLEOTIDE SEQUENCE [LARGE SCALE GENOMIC DNA]</scope>
    <source>
        <strain evidence="8">SURF_26</strain>
    </source>
</reference>
<accession>A0A3A4R570</accession>
<evidence type="ECO:0000256" key="1">
    <source>
        <dbReference type="ARBA" id="ARBA00001966"/>
    </source>
</evidence>
<dbReference type="PROSITE" id="PS51918">
    <property type="entry name" value="RADICAL_SAM"/>
    <property type="match status" value="1"/>
</dbReference>
<dbReference type="GO" id="GO:0003824">
    <property type="term" value="F:catalytic activity"/>
    <property type="evidence" value="ECO:0007669"/>
    <property type="project" value="InterPro"/>
</dbReference>
<dbReference type="GO" id="GO:0005737">
    <property type="term" value="C:cytoplasm"/>
    <property type="evidence" value="ECO:0007669"/>
    <property type="project" value="TreeGrafter"/>
</dbReference>
<dbReference type="CDD" id="cd01335">
    <property type="entry name" value="Radical_SAM"/>
    <property type="match status" value="1"/>
</dbReference>
<dbReference type="InterPro" id="IPR039661">
    <property type="entry name" value="ELP3"/>
</dbReference>
<dbReference type="PANTHER" id="PTHR11135">
    <property type="entry name" value="HISTONE ACETYLTRANSFERASE-RELATED"/>
    <property type="match status" value="1"/>
</dbReference>
<dbReference type="Proteomes" id="UP000266426">
    <property type="component" value="Unassembled WGS sequence"/>
</dbReference>
<evidence type="ECO:0000313" key="8">
    <source>
        <dbReference type="EMBL" id="RJP61347.1"/>
    </source>
</evidence>
<evidence type="ECO:0000256" key="6">
    <source>
        <dbReference type="ARBA" id="ARBA00023014"/>
    </source>
</evidence>
<comment type="caution">
    <text evidence="8">The sequence shown here is derived from an EMBL/GenBank/DDBJ whole genome shotgun (WGS) entry which is preliminary data.</text>
</comment>
<evidence type="ECO:0000256" key="4">
    <source>
        <dbReference type="ARBA" id="ARBA00022723"/>
    </source>
</evidence>
<evidence type="ECO:0000256" key="2">
    <source>
        <dbReference type="ARBA" id="ARBA00022485"/>
    </source>
</evidence>
<dbReference type="EMBL" id="QZJZ01000014">
    <property type="protein sequence ID" value="RJP61347.1"/>
    <property type="molecule type" value="Genomic_DNA"/>
</dbReference>
<feature type="domain" description="Radical SAM core" evidence="7">
    <location>
        <begin position="1"/>
        <end position="231"/>
    </location>
</feature>
<gene>
    <name evidence="8" type="ORF">C4541_02265</name>
</gene>
<dbReference type="SUPFAM" id="SSF102114">
    <property type="entry name" value="Radical SAM enzymes"/>
    <property type="match status" value="1"/>
</dbReference>
<name>A0A3A4R570_9BACT</name>
<dbReference type="InterPro" id="IPR007197">
    <property type="entry name" value="rSAM"/>
</dbReference>
<keyword evidence="5" id="KW-0408">Iron</keyword>
<evidence type="ECO:0000313" key="9">
    <source>
        <dbReference type="Proteomes" id="UP000266426"/>
    </source>
</evidence>
<sequence length="337" mass="38122">MAKDHFVIPVFVPHNGCPFQCIFCNQNQITGQADNPDPAAVDAQISTYLDTIGDRGRQVLVGFYGGSFTGIEQKKQAEYLSVVLPYMNTGKVQGVRISTRPDFIDDDVLDFLRLNGVTQIELGIQSFDDAVLLSAQRGYTSLLAQNASVLIRKRGFLLGHQFMIGLPGDSWDSLKRTVDISLKLQPDMIRIYPAVVVKDTPMERMSAYAPLTLDEAIRRTAYMLDRFLPHHITVLRVGLHPPQDNSSIVRGPYHPSFRHLVNVERWKIRIRSMLKCIGPQSIKEIYVNTAQACCIYEQKECDKAQIYPVEWIDPNNVRLVTSENQKILLSLNMRISN</sequence>
<evidence type="ECO:0000256" key="5">
    <source>
        <dbReference type="ARBA" id="ARBA00023004"/>
    </source>
</evidence>
<dbReference type="SFLD" id="SFLDS00029">
    <property type="entry name" value="Radical_SAM"/>
    <property type="match status" value="1"/>
</dbReference>
<dbReference type="Pfam" id="PF04055">
    <property type="entry name" value="Radical_SAM"/>
    <property type="match status" value="1"/>
</dbReference>
<dbReference type="SFLD" id="SFLDG01082">
    <property type="entry name" value="B12-binding_domain_containing"/>
    <property type="match status" value="1"/>
</dbReference>
<dbReference type="GO" id="GO:0002926">
    <property type="term" value="P:tRNA wobble base 5-methoxycarbonylmethyl-2-thiouridinylation"/>
    <property type="evidence" value="ECO:0007669"/>
    <property type="project" value="TreeGrafter"/>
</dbReference>
<dbReference type="InterPro" id="IPR058240">
    <property type="entry name" value="rSAM_sf"/>
</dbReference>
<dbReference type="InterPro" id="IPR032432">
    <property type="entry name" value="Radical_SAM_C"/>
</dbReference>
<dbReference type="InterPro" id="IPR006638">
    <property type="entry name" value="Elp3/MiaA/NifB-like_rSAM"/>
</dbReference>
<keyword evidence="4" id="KW-0479">Metal-binding</keyword>
<dbReference type="PANTHER" id="PTHR11135:SF0">
    <property type="entry name" value="ELONGATOR COMPLEX PROTEIN 3"/>
    <property type="match status" value="1"/>
</dbReference>
<protein>
    <submittedName>
        <fullName evidence="8">Radical SAM protein</fullName>
    </submittedName>
</protein>
<proteinExistence type="predicted"/>
<evidence type="ECO:0000256" key="3">
    <source>
        <dbReference type="ARBA" id="ARBA00022691"/>
    </source>
</evidence>
<keyword evidence="2" id="KW-0004">4Fe-4S</keyword>
<dbReference type="SMART" id="SM00729">
    <property type="entry name" value="Elp3"/>
    <property type="match status" value="1"/>
</dbReference>
<dbReference type="GO" id="GO:0051539">
    <property type="term" value="F:4 iron, 4 sulfur cluster binding"/>
    <property type="evidence" value="ECO:0007669"/>
    <property type="project" value="UniProtKB-KW"/>
</dbReference>
<evidence type="ECO:0000259" key="7">
    <source>
        <dbReference type="PROSITE" id="PS51918"/>
    </source>
</evidence>